<proteinExistence type="predicted"/>
<dbReference type="CDD" id="cd00037">
    <property type="entry name" value="CLECT"/>
    <property type="match status" value="2"/>
</dbReference>
<evidence type="ECO:0000256" key="2">
    <source>
        <dbReference type="SAM" id="SignalP"/>
    </source>
</evidence>
<dbReference type="SMART" id="SM00034">
    <property type="entry name" value="CLECT"/>
    <property type="match status" value="2"/>
</dbReference>
<dbReference type="PROSITE" id="PS00615">
    <property type="entry name" value="C_TYPE_LECTIN_1"/>
    <property type="match status" value="1"/>
</dbReference>
<dbReference type="SUPFAM" id="SSF56436">
    <property type="entry name" value="C-type lectin-like"/>
    <property type="match status" value="2"/>
</dbReference>
<feature type="chain" id="PRO_5035798903" description="C-type lectin domain-containing protein" evidence="2">
    <location>
        <begin position="19"/>
        <end position="338"/>
    </location>
</feature>
<organism evidence="4 5">
    <name type="scientific">Arctia plantaginis</name>
    <name type="common">Wood tiger moth</name>
    <name type="synonym">Phalaena plantaginis</name>
    <dbReference type="NCBI Taxonomy" id="874455"/>
    <lineage>
        <taxon>Eukaryota</taxon>
        <taxon>Metazoa</taxon>
        <taxon>Ecdysozoa</taxon>
        <taxon>Arthropoda</taxon>
        <taxon>Hexapoda</taxon>
        <taxon>Insecta</taxon>
        <taxon>Pterygota</taxon>
        <taxon>Neoptera</taxon>
        <taxon>Endopterygota</taxon>
        <taxon>Lepidoptera</taxon>
        <taxon>Glossata</taxon>
        <taxon>Ditrysia</taxon>
        <taxon>Noctuoidea</taxon>
        <taxon>Erebidae</taxon>
        <taxon>Arctiinae</taxon>
        <taxon>Arctia</taxon>
    </lineage>
</organism>
<keyword evidence="2" id="KW-0732">Signal</keyword>
<name>A0A8S1BCP7_ARCPL</name>
<protein>
    <recommendedName>
        <fullName evidence="3">C-type lectin domain-containing protein</fullName>
    </recommendedName>
</protein>
<dbReference type="AlphaFoldDB" id="A0A8S1BCP7"/>
<sequence>MFILKCVVLILHFTFLESVKFRCDYRYTDIGWFKYHEIPATWDEARLRCHLEGGTLASPTTPKMKSLMLESFCKTEIFTGIAAIFSKGDYFTIAGIPLAEISHEWAPYEPDNKNNAENCITLNSDGKLSDVRCDEPRPYICYREHSNVDVNVCGTPDPDYHFETQTNKCYKFHTKAKNFERAHMICSAEGAHLAIINSEEEAKIITQIFAKYPKANIVGSIYQDIAIIGFNYWGLNSEWTTIHGESIQKAGYAKFSPGQPDNFKNREYCGTVYRTGLLNDGDCEVNYAFFCEKAPNYPPVCDNVSNTNHSRFCENDIQDHEKQLGSTSRNIIYPGPVY</sequence>
<feature type="signal peptide" evidence="2">
    <location>
        <begin position="1"/>
        <end position="18"/>
    </location>
</feature>
<dbReference type="PROSITE" id="PS50041">
    <property type="entry name" value="C_TYPE_LECTIN_2"/>
    <property type="match status" value="2"/>
</dbReference>
<dbReference type="InterPro" id="IPR001304">
    <property type="entry name" value="C-type_lectin-like"/>
</dbReference>
<evidence type="ECO:0000313" key="4">
    <source>
        <dbReference type="EMBL" id="CAB3257640.1"/>
    </source>
</evidence>
<dbReference type="EMBL" id="CADEBD010000553">
    <property type="protein sequence ID" value="CAB3257640.1"/>
    <property type="molecule type" value="Genomic_DNA"/>
</dbReference>
<keyword evidence="1" id="KW-1015">Disulfide bond</keyword>
<reference evidence="4 5" key="1">
    <citation type="submission" date="2020-04" db="EMBL/GenBank/DDBJ databases">
        <authorList>
            <person name="Wallbank WR R."/>
            <person name="Pardo Diaz C."/>
            <person name="Kozak K."/>
            <person name="Martin S."/>
            <person name="Jiggins C."/>
            <person name="Moest M."/>
            <person name="Warren A I."/>
            <person name="Byers J.R.P. K."/>
            <person name="Montejo-Kovacevich G."/>
            <person name="Yen C E."/>
        </authorList>
    </citation>
    <scope>NUCLEOTIDE SEQUENCE [LARGE SCALE GENOMIC DNA]</scope>
</reference>
<dbReference type="InterPro" id="IPR050111">
    <property type="entry name" value="C-type_lectin/snaclec_domain"/>
</dbReference>
<feature type="domain" description="C-type lectin" evidence="3">
    <location>
        <begin position="33"/>
        <end position="142"/>
    </location>
</feature>
<dbReference type="InterPro" id="IPR016186">
    <property type="entry name" value="C-type_lectin-like/link_sf"/>
</dbReference>
<dbReference type="Pfam" id="PF00059">
    <property type="entry name" value="Lectin_C"/>
    <property type="match status" value="2"/>
</dbReference>
<dbReference type="InterPro" id="IPR016187">
    <property type="entry name" value="CTDL_fold"/>
</dbReference>
<evidence type="ECO:0000259" key="3">
    <source>
        <dbReference type="PROSITE" id="PS50041"/>
    </source>
</evidence>
<dbReference type="Proteomes" id="UP000494256">
    <property type="component" value="Unassembled WGS sequence"/>
</dbReference>
<dbReference type="Gene3D" id="3.10.100.10">
    <property type="entry name" value="Mannose-Binding Protein A, subunit A"/>
    <property type="match status" value="2"/>
</dbReference>
<dbReference type="PANTHER" id="PTHR22803">
    <property type="entry name" value="MANNOSE, PHOSPHOLIPASE, LECTIN RECEPTOR RELATED"/>
    <property type="match status" value="1"/>
</dbReference>
<evidence type="ECO:0000313" key="5">
    <source>
        <dbReference type="Proteomes" id="UP000494256"/>
    </source>
</evidence>
<evidence type="ECO:0000256" key="1">
    <source>
        <dbReference type="ARBA" id="ARBA00023157"/>
    </source>
</evidence>
<dbReference type="OrthoDB" id="297923at2759"/>
<accession>A0A8S1BCP7</accession>
<feature type="domain" description="C-type lectin" evidence="3">
    <location>
        <begin position="165"/>
        <end position="292"/>
    </location>
</feature>
<dbReference type="InterPro" id="IPR018378">
    <property type="entry name" value="C-type_lectin_CS"/>
</dbReference>
<comment type="caution">
    <text evidence="4">The sequence shown here is derived from an EMBL/GenBank/DDBJ whole genome shotgun (WGS) entry which is preliminary data.</text>
</comment>
<gene>
    <name evidence="4" type="ORF">APLA_LOCUS15960</name>
</gene>